<feature type="domain" description="Glycosyltransferase RgtA/B/C/D-like" evidence="9">
    <location>
        <begin position="66"/>
        <end position="221"/>
    </location>
</feature>
<name>A0ABW9ZB79_9FLAO</name>
<evidence type="ECO:0000256" key="8">
    <source>
        <dbReference type="SAM" id="Phobius"/>
    </source>
</evidence>
<dbReference type="InterPro" id="IPR050297">
    <property type="entry name" value="LipidA_mod_glycosyltrf_83"/>
</dbReference>
<keyword evidence="2" id="KW-1003">Cell membrane</keyword>
<evidence type="ECO:0000256" key="2">
    <source>
        <dbReference type="ARBA" id="ARBA00022475"/>
    </source>
</evidence>
<keyword evidence="4" id="KW-0808">Transferase</keyword>
<dbReference type="PANTHER" id="PTHR33908">
    <property type="entry name" value="MANNOSYLTRANSFERASE YKCB-RELATED"/>
    <property type="match status" value="1"/>
</dbReference>
<feature type="transmembrane region" description="Helical" evidence="8">
    <location>
        <begin position="12"/>
        <end position="30"/>
    </location>
</feature>
<keyword evidence="5 8" id="KW-0812">Transmembrane</keyword>
<feature type="transmembrane region" description="Helical" evidence="8">
    <location>
        <begin position="174"/>
        <end position="195"/>
    </location>
</feature>
<keyword evidence="6 8" id="KW-1133">Transmembrane helix</keyword>
<protein>
    <recommendedName>
        <fullName evidence="9">Glycosyltransferase RgtA/B/C/D-like domain-containing protein</fullName>
    </recommendedName>
</protein>
<feature type="transmembrane region" description="Helical" evidence="8">
    <location>
        <begin position="345"/>
        <end position="363"/>
    </location>
</feature>
<proteinExistence type="predicted"/>
<dbReference type="InterPro" id="IPR038731">
    <property type="entry name" value="RgtA/B/C-like"/>
</dbReference>
<keyword evidence="11" id="KW-1185">Reference proteome</keyword>
<feature type="transmembrane region" description="Helical" evidence="8">
    <location>
        <begin position="290"/>
        <end position="313"/>
    </location>
</feature>
<dbReference type="Proteomes" id="UP000798602">
    <property type="component" value="Unassembled WGS sequence"/>
</dbReference>
<organism evidence="10 11">
    <name type="scientific">Flavobacterium ichthyis</name>
    <dbReference type="NCBI Taxonomy" id="2698827"/>
    <lineage>
        <taxon>Bacteria</taxon>
        <taxon>Pseudomonadati</taxon>
        <taxon>Bacteroidota</taxon>
        <taxon>Flavobacteriia</taxon>
        <taxon>Flavobacteriales</taxon>
        <taxon>Flavobacteriaceae</taxon>
        <taxon>Flavobacterium</taxon>
    </lineage>
</organism>
<comment type="subcellular location">
    <subcellularLocation>
        <location evidence="1">Cell membrane</location>
        <topology evidence="1">Multi-pass membrane protein</topology>
    </subcellularLocation>
</comment>
<evidence type="ECO:0000256" key="7">
    <source>
        <dbReference type="ARBA" id="ARBA00023136"/>
    </source>
</evidence>
<feature type="transmembrane region" description="Helical" evidence="8">
    <location>
        <begin position="319"/>
        <end position="338"/>
    </location>
</feature>
<evidence type="ECO:0000256" key="1">
    <source>
        <dbReference type="ARBA" id="ARBA00004651"/>
    </source>
</evidence>
<comment type="caution">
    <text evidence="10">The sequence shown here is derived from an EMBL/GenBank/DDBJ whole genome shotgun (WGS) entry which is preliminary data.</text>
</comment>
<keyword evidence="7 8" id="KW-0472">Membrane</keyword>
<evidence type="ECO:0000256" key="5">
    <source>
        <dbReference type="ARBA" id="ARBA00022692"/>
    </source>
</evidence>
<dbReference type="PANTHER" id="PTHR33908:SF11">
    <property type="entry name" value="MEMBRANE PROTEIN"/>
    <property type="match status" value="1"/>
</dbReference>
<sequence length="613" mass="70311">MVIANFIKKNFFIIAVLLIAAFLRFFSIGLQEPWLDELSTLQVSDPELSFSQTHELILTREGFPHLYFLSLKFLSSLFGHSIIVARIFSAVFGVASVLTIYLFAKELLNKTTGQIAAVLMTVNFFHIYHSQEGRPYAFMVFLILLASFRLVKYVKNPSFKNAIWVGIATGLIPNAHPMGSLNIAVIYSTLFVFLLISKEKKIIFRQLLFAGIISILIFIPVYQIIAKVSQIKSFWIPEASLATIQQAFFELLGSIKISFYLFLISVPVFIILLIFKIKKDKETPTKKLKIIALSLVSFWIVFNIGVIIVKSYAGISIILNRYFIGSLAMFILTLSYCIALFKPKVLRIVVVIALVVYSLFYIYEREYYTTIYKAEWQSLAKEISKKNVDNDPIYATYGFTSNILFKNTPSYTLLTERKLEDYINMVRNNTVEIEAFWFFDGNQRPYSVSVEDQAFLDENYILDQKIEKHDCWARHYIPKNAPLSGTGEHLKLGSLHPKVLDDQGNLYMFNNETTSTKKIKLLPGKYQFDLQGNSLPEIPLDGENAHIVVRYGDKIIGQDFLSEKNSEKYKSYIFEVLDTLPKAISITFDNDLSRGDLDRNVKLYFISLKRIDN</sequence>
<keyword evidence="3" id="KW-0328">Glycosyltransferase</keyword>
<dbReference type="Pfam" id="PF13231">
    <property type="entry name" value="PMT_2"/>
    <property type="match status" value="1"/>
</dbReference>
<feature type="transmembrane region" description="Helical" evidence="8">
    <location>
        <begin position="207"/>
        <end position="225"/>
    </location>
</feature>
<gene>
    <name evidence="10" type="ORF">GV828_11280</name>
</gene>
<evidence type="ECO:0000313" key="10">
    <source>
        <dbReference type="EMBL" id="NBL65782.1"/>
    </source>
</evidence>
<feature type="transmembrane region" description="Helical" evidence="8">
    <location>
        <begin position="136"/>
        <end position="154"/>
    </location>
</feature>
<evidence type="ECO:0000259" key="9">
    <source>
        <dbReference type="Pfam" id="PF13231"/>
    </source>
</evidence>
<evidence type="ECO:0000256" key="4">
    <source>
        <dbReference type="ARBA" id="ARBA00022679"/>
    </source>
</evidence>
<feature type="transmembrane region" description="Helical" evidence="8">
    <location>
        <begin position="77"/>
        <end position="104"/>
    </location>
</feature>
<evidence type="ECO:0000313" key="11">
    <source>
        <dbReference type="Proteomes" id="UP000798602"/>
    </source>
</evidence>
<evidence type="ECO:0000256" key="3">
    <source>
        <dbReference type="ARBA" id="ARBA00022676"/>
    </source>
</evidence>
<dbReference type="RefSeq" id="WP_166537603.1">
    <property type="nucleotide sequence ID" value="NZ_JAABLM010000014.1"/>
</dbReference>
<accession>A0ABW9ZB79</accession>
<evidence type="ECO:0000256" key="6">
    <source>
        <dbReference type="ARBA" id="ARBA00022989"/>
    </source>
</evidence>
<feature type="transmembrane region" description="Helical" evidence="8">
    <location>
        <begin position="257"/>
        <end position="278"/>
    </location>
</feature>
<reference evidence="11" key="1">
    <citation type="submission" date="2020-01" db="EMBL/GenBank/DDBJ databases">
        <title>Sphingomonas sp. strain CSW-10.</title>
        <authorList>
            <person name="Chen W.-M."/>
        </authorList>
    </citation>
    <scope>NUCLEOTIDE SEQUENCE [LARGE SCALE GENOMIC DNA]</scope>
    <source>
        <strain evidence="11">NST-5</strain>
    </source>
</reference>
<dbReference type="EMBL" id="JAABLM010000014">
    <property type="protein sequence ID" value="NBL65782.1"/>
    <property type="molecule type" value="Genomic_DNA"/>
</dbReference>